<dbReference type="AlphaFoldDB" id="A0A1I7SZ66"/>
<evidence type="ECO:0000313" key="3">
    <source>
        <dbReference type="Proteomes" id="UP000095282"/>
    </source>
</evidence>
<keyword evidence="3" id="KW-1185">Reference proteome</keyword>
<reference evidence="4" key="1">
    <citation type="submission" date="2016-11" db="UniProtKB">
        <authorList>
            <consortium name="WormBaseParasite"/>
        </authorList>
    </citation>
    <scope>IDENTIFICATION</scope>
</reference>
<dbReference type="Pfam" id="PF10853">
    <property type="entry name" value="DUF2650"/>
    <property type="match status" value="1"/>
</dbReference>
<protein>
    <submittedName>
        <fullName evidence="4">CX domain-containing protein</fullName>
    </submittedName>
</protein>
<feature type="chain" id="PRO_5009306849" evidence="2">
    <location>
        <begin position="25"/>
        <end position="108"/>
    </location>
</feature>
<organism evidence="3 4">
    <name type="scientific">Caenorhabditis tropicalis</name>
    <dbReference type="NCBI Taxonomy" id="1561998"/>
    <lineage>
        <taxon>Eukaryota</taxon>
        <taxon>Metazoa</taxon>
        <taxon>Ecdysozoa</taxon>
        <taxon>Nematoda</taxon>
        <taxon>Chromadorea</taxon>
        <taxon>Rhabditida</taxon>
        <taxon>Rhabditina</taxon>
        <taxon>Rhabditomorpha</taxon>
        <taxon>Rhabditoidea</taxon>
        <taxon>Rhabditidae</taxon>
        <taxon>Peloderinae</taxon>
        <taxon>Caenorhabditis</taxon>
    </lineage>
</organism>
<feature type="transmembrane region" description="Helical" evidence="1">
    <location>
        <begin position="80"/>
        <end position="106"/>
    </location>
</feature>
<keyword evidence="1" id="KW-0472">Membrane</keyword>
<evidence type="ECO:0000256" key="2">
    <source>
        <dbReference type="SAM" id="SignalP"/>
    </source>
</evidence>
<accession>A0A1I7SZ66</accession>
<keyword evidence="1" id="KW-1133">Transmembrane helix</keyword>
<keyword evidence="2" id="KW-0732">Signal</keyword>
<dbReference type="Proteomes" id="UP000095282">
    <property type="component" value="Unplaced"/>
</dbReference>
<name>A0A1I7SZ66_9PELO</name>
<evidence type="ECO:0000313" key="4">
    <source>
        <dbReference type="WBParaSite" id="Csp11.Scaffold406.g919.t1"/>
    </source>
</evidence>
<evidence type="ECO:0000256" key="1">
    <source>
        <dbReference type="SAM" id="Phobius"/>
    </source>
</evidence>
<keyword evidence="1" id="KW-0812">Transmembrane</keyword>
<dbReference type="eggNOG" id="ENOG502T3EU">
    <property type="taxonomic scope" value="Eukaryota"/>
</dbReference>
<dbReference type="PANTHER" id="PTHR34149:SF4">
    <property type="entry name" value="TRANSMEMBRANE PROTEIN"/>
    <property type="match status" value="1"/>
</dbReference>
<dbReference type="InterPro" id="IPR022559">
    <property type="entry name" value="SUP-1-like"/>
</dbReference>
<feature type="signal peptide" evidence="2">
    <location>
        <begin position="1"/>
        <end position="24"/>
    </location>
</feature>
<proteinExistence type="predicted"/>
<dbReference type="PANTHER" id="PTHR34149">
    <property type="entry name" value="PROTEIN CBG11905-RELATED"/>
    <property type="match status" value="1"/>
</dbReference>
<dbReference type="WBParaSite" id="Csp11.Scaffold406.g919.t1">
    <property type="protein sequence ID" value="Csp11.Scaffold406.g919.t1"/>
    <property type="gene ID" value="Csp11.Scaffold406.g919"/>
</dbReference>
<sequence length="108" mass="11626">MLNIKLLALCVVFISVAYITAGDAGTGNAKKALTGKEDGQKFCPPDSSQANALATCPDPGFAWHYTCCNDDKECCFAFEVWVFVVFGVLLALIIMSIILTICCCCCKK</sequence>